<evidence type="ECO:0000256" key="4">
    <source>
        <dbReference type="ARBA" id="ARBA00022695"/>
    </source>
</evidence>
<dbReference type="GO" id="GO:0005524">
    <property type="term" value="F:ATP binding"/>
    <property type="evidence" value="ECO:0007669"/>
    <property type="project" value="UniProtKB-KW"/>
</dbReference>
<keyword evidence="6" id="KW-0547">Nucleotide-binding</keyword>
<dbReference type="FunCoup" id="K2R9W5">
    <property type="interactions" value="302"/>
</dbReference>
<evidence type="ECO:0000256" key="8">
    <source>
        <dbReference type="ARBA" id="ARBA00022842"/>
    </source>
</evidence>
<evidence type="ECO:0000313" key="11">
    <source>
        <dbReference type="Proteomes" id="UP000007129"/>
    </source>
</evidence>
<comment type="caution">
    <text evidence="10">The sequence shown here is derived from an EMBL/GenBank/DDBJ whole genome shotgun (WGS) entry which is preliminary data.</text>
</comment>
<evidence type="ECO:0000256" key="1">
    <source>
        <dbReference type="ARBA" id="ARBA00001946"/>
    </source>
</evidence>
<comment type="cofactor">
    <cofactor evidence="1">
        <name>Mg(2+)</name>
        <dbReference type="ChEBI" id="CHEBI:18420"/>
    </cofactor>
</comment>
<dbReference type="HOGENOM" id="CLU_010245_2_1_1"/>
<evidence type="ECO:0000256" key="9">
    <source>
        <dbReference type="ARBA" id="ARBA00031547"/>
    </source>
</evidence>
<dbReference type="VEuPathDB" id="FungiDB:MPH_11612"/>
<evidence type="ECO:0000256" key="5">
    <source>
        <dbReference type="ARBA" id="ARBA00022723"/>
    </source>
</evidence>
<dbReference type="InParanoid" id="K2R9W5"/>
<organism evidence="10 11">
    <name type="scientific">Macrophomina phaseolina (strain MS6)</name>
    <name type="common">Charcoal rot fungus</name>
    <dbReference type="NCBI Taxonomy" id="1126212"/>
    <lineage>
        <taxon>Eukaryota</taxon>
        <taxon>Fungi</taxon>
        <taxon>Dikarya</taxon>
        <taxon>Ascomycota</taxon>
        <taxon>Pezizomycotina</taxon>
        <taxon>Dothideomycetes</taxon>
        <taxon>Dothideomycetes incertae sedis</taxon>
        <taxon>Botryosphaeriales</taxon>
        <taxon>Botryosphaeriaceae</taxon>
        <taxon>Macrophomina</taxon>
    </lineage>
</organism>
<keyword evidence="4" id="KW-0548">Nucleotidyltransferase</keyword>
<dbReference type="PANTHER" id="PTHR32057">
    <property type="entry name" value="PROTEIN ADENYLYLTRANSFERASE SELO, MITOCHONDRIAL"/>
    <property type="match status" value="1"/>
</dbReference>
<dbReference type="eggNOG" id="KOG2542">
    <property type="taxonomic scope" value="Eukaryota"/>
</dbReference>
<dbReference type="OrthoDB" id="10254721at2759"/>
<evidence type="ECO:0000313" key="10">
    <source>
        <dbReference type="EMBL" id="EKG11268.1"/>
    </source>
</evidence>
<keyword evidence="5" id="KW-0479">Metal-binding</keyword>
<evidence type="ECO:0000256" key="6">
    <source>
        <dbReference type="ARBA" id="ARBA00022741"/>
    </source>
</evidence>
<reference evidence="10 11" key="1">
    <citation type="journal article" date="2012" name="BMC Genomics">
        <title>Tools to kill: Genome of one of the most destructive plant pathogenic fungi Macrophomina phaseolina.</title>
        <authorList>
            <person name="Islam M.S."/>
            <person name="Haque M.S."/>
            <person name="Islam M.M."/>
            <person name="Emdad E.M."/>
            <person name="Halim A."/>
            <person name="Hossen Q.M.M."/>
            <person name="Hossain M.Z."/>
            <person name="Ahmed B."/>
            <person name="Rahim S."/>
            <person name="Rahman M.S."/>
            <person name="Alam M.M."/>
            <person name="Hou S."/>
            <person name="Wan X."/>
            <person name="Saito J.A."/>
            <person name="Alam M."/>
        </authorList>
    </citation>
    <scope>NUCLEOTIDE SEQUENCE [LARGE SCALE GENOMIC DNA]</scope>
    <source>
        <strain evidence="10 11">MS6</strain>
    </source>
</reference>
<gene>
    <name evidence="10" type="ORF">MPH_11612</name>
</gene>
<keyword evidence="7" id="KW-0067">ATP-binding</keyword>
<dbReference type="STRING" id="1126212.K2R9W5"/>
<evidence type="ECO:0000256" key="2">
    <source>
        <dbReference type="ARBA" id="ARBA00009747"/>
    </source>
</evidence>
<keyword evidence="8" id="KW-0460">Magnesium</keyword>
<dbReference type="AlphaFoldDB" id="K2R9W5"/>
<protein>
    <recommendedName>
        <fullName evidence="9">Selenoprotein O</fullName>
    </recommendedName>
</protein>
<name>K2R9W5_MACPH</name>
<accession>K2R9W5</accession>
<evidence type="ECO:0000256" key="3">
    <source>
        <dbReference type="ARBA" id="ARBA00022679"/>
    </source>
</evidence>
<dbReference type="PANTHER" id="PTHR32057:SF14">
    <property type="entry name" value="PROTEIN ADENYLYLTRANSFERASE SELO, MITOCHONDRIAL"/>
    <property type="match status" value="1"/>
</dbReference>
<comment type="similarity">
    <text evidence="2">Belongs to the SELO family.</text>
</comment>
<dbReference type="GO" id="GO:0005739">
    <property type="term" value="C:mitochondrion"/>
    <property type="evidence" value="ECO:0007669"/>
    <property type="project" value="TreeGrafter"/>
</dbReference>
<dbReference type="GO" id="GO:0046872">
    <property type="term" value="F:metal ion binding"/>
    <property type="evidence" value="ECO:0007669"/>
    <property type="project" value="UniProtKB-KW"/>
</dbReference>
<evidence type="ECO:0000256" key="7">
    <source>
        <dbReference type="ARBA" id="ARBA00022840"/>
    </source>
</evidence>
<dbReference type="EMBL" id="AHHD01000495">
    <property type="protein sequence ID" value="EKG11268.1"/>
    <property type="molecule type" value="Genomic_DNA"/>
</dbReference>
<sequence>MRERMEPGAIVARFAQSWIRLGTFDLLRARGERKLLRTLATYVAEHVYGGWEKLPGKLASPETDRVTVTRGVAKDAVEGEGKDAENRFVRLYREIARRNATTVAAWQAYGFMNGVLNTDNTSILGLSMDYGPFAFMDNFDPSYTPNHDDHMLRYSYRNQPTIIWWNLVRLGEALGEFLGSGARVEDEEFVNQGVRENWADELVQRAENIIDQTGEEYKAVFINEYKRLMTARLGLKSQKPSDFDTLFSEWLDLMEAHELDFNQSFRCLCDLKTADLETGEQREKIAERFFHNDGVAGGEDAARQRIGKWLESWQQRVLEDWGEGKDDERIAAMKCVNPKFVPKGWVLDELIDRVERKHERDVLKTVMNMTLNPFEEKWGVDEQDEERFCADPPKYNRAMQCSCSS</sequence>
<dbReference type="GO" id="GO:0070733">
    <property type="term" value="F:AMPylase activity"/>
    <property type="evidence" value="ECO:0007669"/>
    <property type="project" value="TreeGrafter"/>
</dbReference>
<proteinExistence type="inferred from homology"/>
<keyword evidence="3" id="KW-0808">Transferase</keyword>
<dbReference type="InterPro" id="IPR003846">
    <property type="entry name" value="SelO"/>
</dbReference>
<dbReference type="Proteomes" id="UP000007129">
    <property type="component" value="Unassembled WGS sequence"/>
</dbReference>
<dbReference type="Pfam" id="PF02696">
    <property type="entry name" value="SelO"/>
    <property type="match status" value="1"/>
</dbReference>